<evidence type="ECO:0000256" key="2">
    <source>
        <dbReference type="ARBA" id="ARBA00023002"/>
    </source>
</evidence>
<dbReference type="PANTHER" id="PTHR33365">
    <property type="entry name" value="YALI0B05434P"/>
    <property type="match status" value="1"/>
</dbReference>
<dbReference type="STRING" id="945553.A0A0D2NEM9"/>
<name>A0A0D2NEM9_HYPSF</name>
<organism evidence="4 5">
    <name type="scientific">Hypholoma sublateritium (strain FD-334 SS-4)</name>
    <dbReference type="NCBI Taxonomy" id="945553"/>
    <lineage>
        <taxon>Eukaryota</taxon>
        <taxon>Fungi</taxon>
        <taxon>Dikarya</taxon>
        <taxon>Basidiomycota</taxon>
        <taxon>Agaricomycotina</taxon>
        <taxon>Agaricomycetes</taxon>
        <taxon>Agaricomycetidae</taxon>
        <taxon>Agaricales</taxon>
        <taxon>Agaricineae</taxon>
        <taxon>Strophariaceae</taxon>
        <taxon>Hypholoma</taxon>
    </lineage>
</organism>
<reference evidence="5" key="1">
    <citation type="submission" date="2014-04" db="EMBL/GenBank/DDBJ databases">
        <title>Evolutionary Origins and Diversification of the Mycorrhizal Mutualists.</title>
        <authorList>
            <consortium name="DOE Joint Genome Institute"/>
            <consortium name="Mycorrhizal Genomics Consortium"/>
            <person name="Kohler A."/>
            <person name="Kuo A."/>
            <person name="Nagy L.G."/>
            <person name="Floudas D."/>
            <person name="Copeland A."/>
            <person name="Barry K.W."/>
            <person name="Cichocki N."/>
            <person name="Veneault-Fourrey C."/>
            <person name="LaButti K."/>
            <person name="Lindquist E.A."/>
            <person name="Lipzen A."/>
            <person name="Lundell T."/>
            <person name="Morin E."/>
            <person name="Murat C."/>
            <person name="Riley R."/>
            <person name="Ohm R."/>
            <person name="Sun H."/>
            <person name="Tunlid A."/>
            <person name="Henrissat B."/>
            <person name="Grigoriev I.V."/>
            <person name="Hibbett D.S."/>
            <person name="Martin F."/>
        </authorList>
    </citation>
    <scope>NUCLEOTIDE SEQUENCE [LARGE SCALE GENOMIC DNA]</scope>
    <source>
        <strain evidence="5">FD-334 SS-4</strain>
    </source>
</reference>
<dbReference type="Proteomes" id="UP000054270">
    <property type="component" value="Unassembled WGS sequence"/>
</dbReference>
<dbReference type="InterPro" id="IPR021765">
    <property type="entry name" value="UstYa-like"/>
</dbReference>
<dbReference type="GO" id="GO:0016491">
    <property type="term" value="F:oxidoreductase activity"/>
    <property type="evidence" value="ECO:0007669"/>
    <property type="project" value="UniProtKB-KW"/>
</dbReference>
<protein>
    <submittedName>
        <fullName evidence="4">Uncharacterized protein</fullName>
    </submittedName>
</protein>
<comment type="pathway">
    <text evidence="1">Mycotoxin biosynthesis.</text>
</comment>
<evidence type="ECO:0000313" key="4">
    <source>
        <dbReference type="EMBL" id="KJA15121.1"/>
    </source>
</evidence>
<evidence type="ECO:0000313" key="5">
    <source>
        <dbReference type="Proteomes" id="UP000054270"/>
    </source>
</evidence>
<keyword evidence="2" id="KW-0560">Oxidoreductase</keyword>
<dbReference type="PANTHER" id="PTHR33365:SF11">
    <property type="entry name" value="TAT PATHWAY SIGNAL SEQUENCE"/>
    <property type="match status" value="1"/>
</dbReference>
<keyword evidence="5" id="KW-1185">Reference proteome</keyword>
<dbReference type="OrthoDB" id="3687641at2759"/>
<dbReference type="AlphaFoldDB" id="A0A0D2NEM9"/>
<sequence>MVGIIRQLFLQANSSSIDLDRTTTLTIAPLRSVRSHFENSTHYQISRDDEEWSRLIPGDGTVHLTSPISDTQEYTVSIYHQLKCLNIIRKNIVEVEHRQLQEPVFNAITPLTQHCINYLREMVLCRSDLDLETVAGRPKADIILYQYQCWDWEAVYTTVKRNQDTHGN</sequence>
<proteinExistence type="inferred from homology"/>
<accession>A0A0D2NEM9</accession>
<dbReference type="Pfam" id="PF11807">
    <property type="entry name" value="UstYa"/>
    <property type="match status" value="1"/>
</dbReference>
<dbReference type="GO" id="GO:0043386">
    <property type="term" value="P:mycotoxin biosynthetic process"/>
    <property type="evidence" value="ECO:0007669"/>
    <property type="project" value="InterPro"/>
</dbReference>
<comment type="similarity">
    <text evidence="3">Belongs to the ustYa family.</text>
</comment>
<dbReference type="EMBL" id="KN817653">
    <property type="protein sequence ID" value="KJA15121.1"/>
    <property type="molecule type" value="Genomic_DNA"/>
</dbReference>
<gene>
    <name evidence="4" type="ORF">HYPSUDRAFT_149575</name>
</gene>
<evidence type="ECO:0000256" key="3">
    <source>
        <dbReference type="ARBA" id="ARBA00035112"/>
    </source>
</evidence>
<evidence type="ECO:0000256" key="1">
    <source>
        <dbReference type="ARBA" id="ARBA00004685"/>
    </source>
</evidence>